<dbReference type="Proteomes" id="UP000681722">
    <property type="component" value="Unassembled WGS sequence"/>
</dbReference>
<evidence type="ECO:0000313" key="6">
    <source>
        <dbReference type="Proteomes" id="UP000663829"/>
    </source>
</evidence>
<proteinExistence type="predicted"/>
<dbReference type="PROSITE" id="PS51746">
    <property type="entry name" value="PPM_2"/>
    <property type="match status" value="1"/>
</dbReference>
<dbReference type="Pfam" id="PF00481">
    <property type="entry name" value="PP2C"/>
    <property type="match status" value="1"/>
</dbReference>
<name>A0A814WQY7_9BILA</name>
<evidence type="ECO:0000313" key="5">
    <source>
        <dbReference type="EMBL" id="CAF4073886.1"/>
    </source>
</evidence>
<protein>
    <recommendedName>
        <fullName evidence="1">PPM-type phosphatase domain-containing protein</fullName>
    </recommendedName>
</protein>
<accession>A0A814WQY7</accession>
<dbReference type="SMART" id="SM00332">
    <property type="entry name" value="PP2Cc"/>
    <property type="match status" value="1"/>
</dbReference>
<keyword evidence="6" id="KW-1185">Reference proteome</keyword>
<sequence length="360" mass="41766">MADAKILTELDDDNRDGHCFGFFHRKSRNQSLLLERPMKDKELEHGKHENIEFAFGSMQGYRLSNEDMHKHLLEFDNQFWKLWSYFSIFDGHNGIDAAKHACDRLDKQLLTSLNHLLTKHDNSSYDSSESINFDIEEFKSAIKETYYKLDEELRSVIQDQSGSACITCLIGPEQIYLVNIGDSRALLVSKDGHILRTTKDHKPDDEEELKRIEDAGGKVQRNTGDVPRVENLLAITRVLGDFILSKEIVPPMADIIEYPRSSDEERVEFIVLACDGVFDVMTNEDVGQFIIKHLKQKSSNLKKLCVQLLDECLKRNSTDNMSVYIIRLNDNNEYEEAYSPLKHHHHLFHHHHHLKDQHHD</sequence>
<dbReference type="Proteomes" id="UP000677228">
    <property type="component" value="Unassembled WGS sequence"/>
</dbReference>
<dbReference type="EMBL" id="CAJOBA010039207">
    <property type="protein sequence ID" value="CAF4073886.1"/>
    <property type="molecule type" value="Genomic_DNA"/>
</dbReference>
<organism evidence="2 6">
    <name type="scientific">Didymodactylos carnosus</name>
    <dbReference type="NCBI Taxonomy" id="1234261"/>
    <lineage>
        <taxon>Eukaryota</taxon>
        <taxon>Metazoa</taxon>
        <taxon>Spiralia</taxon>
        <taxon>Gnathifera</taxon>
        <taxon>Rotifera</taxon>
        <taxon>Eurotatoria</taxon>
        <taxon>Bdelloidea</taxon>
        <taxon>Philodinida</taxon>
        <taxon>Philodinidae</taxon>
        <taxon>Didymodactylos</taxon>
    </lineage>
</organism>
<dbReference type="InterPro" id="IPR001932">
    <property type="entry name" value="PPM-type_phosphatase-like_dom"/>
</dbReference>
<evidence type="ECO:0000313" key="2">
    <source>
        <dbReference type="EMBL" id="CAF1204422.1"/>
    </source>
</evidence>
<gene>
    <name evidence="2" type="ORF">GPM918_LOCUS23889</name>
    <name evidence="3" type="ORF">OVA965_LOCUS27050</name>
    <name evidence="4" type="ORF">SRO942_LOCUS23886</name>
    <name evidence="5" type="ORF">TMI583_LOCUS27793</name>
</gene>
<dbReference type="PANTHER" id="PTHR47992">
    <property type="entry name" value="PROTEIN PHOSPHATASE"/>
    <property type="match status" value="1"/>
</dbReference>
<dbReference type="EMBL" id="CAJNOK010017650">
    <property type="protein sequence ID" value="CAF1268111.1"/>
    <property type="molecule type" value="Genomic_DNA"/>
</dbReference>
<evidence type="ECO:0000313" key="3">
    <source>
        <dbReference type="EMBL" id="CAF1268111.1"/>
    </source>
</evidence>
<dbReference type="EMBL" id="CAJNOQ010008705">
    <property type="protein sequence ID" value="CAF1204422.1"/>
    <property type="molecule type" value="Genomic_DNA"/>
</dbReference>
<evidence type="ECO:0000259" key="1">
    <source>
        <dbReference type="PROSITE" id="PS51746"/>
    </source>
</evidence>
<feature type="domain" description="PPM-type phosphatase" evidence="1">
    <location>
        <begin position="52"/>
        <end position="328"/>
    </location>
</feature>
<dbReference type="Proteomes" id="UP000682733">
    <property type="component" value="Unassembled WGS sequence"/>
</dbReference>
<dbReference type="EMBL" id="CAJOBC010008706">
    <property type="protein sequence ID" value="CAF3968715.1"/>
    <property type="molecule type" value="Genomic_DNA"/>
</dbReference>
<dbReference type="GO" id="GO:0004722">
    <property type="term" value="F:protein serine/threonine phosphatase activity"/>
    <property type="evidence" value="ECO:0007669"/>
    <property type="project" value="InterPro"/>
</dbReference>
<evidence type="ECO:0000313" key="4">
    <source>
        <dbReference type="EMBL" id="CAF3968715.1"/>
    </source>
</evidence>
<dbReference type="InterPro" id="IPR036457">
    <property type="entry name" value="PPM-type-like_dom_sf"/>
</dbReference>
<dbReference type="InterPro" id="IPR015655">
    <property type="entry name" value="PP2C"/>
</dbReference>
<comment type="caution">
    <text evidence="2">The sequence shown here is derived from an EMBL/GenBank/DDBJ whole genome shotgun (WGS) entry which is preliminary data.</text>
</comment>
<reference evidence="2" key="1">
    <citation type="submission" date="2021-02" db="EMBL/GenBank/DDBJ databases">
        <authorList>
            <person name="Nowell W R."/>
        </authorList>
    </citation>
    <scope>NUCLEOTIDE SEQUENCE</scope>
</reference>
<dbReference type="OrthoDB" id="10264738at2759"/>
<dbReference type="Gene3D" id="3.60.40.10">
    <property type="entry name" value="PPM-type phosphatase domain"/>
    <property type="match status" value="1"/>
</dbReference>
<dbReference type="Proteomes" id="UP000663829">
    <property type="component" value="Unassembled WGS sequence"/>
</dbReference>
<dbReference type="AlphaFoldDB" id="A0A814WQY7"/>
<dbReference type="SUPFAM" id="SSF81606">
    <property type="entry name" value="PP2C-like"/>
    <property type="match status" value="1"/>
</dbReference>
<dbReference type="CDD" id="cd00143">
    <property type="entry name" value="PP2Cc"/>
    <property type="match status" value="1"/>
</dbReference>